<proteinExistence type="predicted"/>
<protein>
    <recommendedName>
        <fullName evidence="1">Thioredoxin domain-containing protein</fullName>
    </recommendedName>
</protein>
<evidence type="ECO:0000259" key="1">
    <source>
        <dbReference type="Pfam" id="PF00085"/>
    </source>
</evidence>
<dbReference type="InterPro" id="IPR013766">
    <property type="entry name" value="Thioredoxin_domain"/>
</dbReference>
<dbReference type="SUPFAM" id="SSF52833">
    <property type="entry name" value="Thioredoxin-like"/>
    <property type="match status" value="1"/>
</dbReference>
<gene>
    <name evidence="2" type="ORF">HAND00432_LOCUS4006</name>
</gene>
<dbReference type="Pfam" id="PF00085">
    <property type="entry name" value="Thioredoxin"/>
    <property type="match status" value="1"/>
</dbReference>
<dbReference type="Gene3D" id="3.40.30.10">
    <property type="entry name" value="Glutaredoxin"/>
    <property type="match status" value="1"/>
</dbReference>
<evidence type="ECO:0000313" key="2">
    <source>
        <dbReference type="EMBL" id="CAD8949488.1"/>
    </source>
</evidence>
<feature type="domain" description="Thioredoxin" evidence="1">
    <location>
        <begin position="45"/>
        <end position="128"/>
    </location>
</feature>
<sequence>MEERDPIWAWKPRTIFTQLNADNSIDSQQLIHRGPGAMKALYHWSNRVVLVYFKKEGCSICRVFQPILERVVKEYEHTESVHYVDVDVLQNPIITKTAGLTSVPAMCIYKDGVLIEQIKGAHCKKFMRKAFDTIVSSKGATAGARLWAQERLRTAQMDDYVRSKPYKTMIKAHEEHPQQFPPAWRMSHSPALGGLRRKRFGACGQVVRALFDEGEHHEVTRKLLPAFHSLPGHKSSDRLVVQPNP</sequence>
<dbReference type="InterPro" id="IPR036249">
    <property type="entry name" value="Thioredoxin-like_sf"/>
</dbReference>
<dbReference type="GO" id="GO:0005737">
    <property type="term" value="C:cytoplasm"/>
    <property type="evidence" value="ECO:0007669"/>
    <property type="project" value="TreeGrafter"/>
</dbReference>
<accession>A0A7S1DJY6</accession>
<name>A0A7S1DJY6_HEMAN</name>
<dbReference type="EMBL" id="HBFX01006560">
    <property type="protein sequence ID" value="CAD8949488.1"/>
    <property type="molecule type" value="Transcribed_RNA"/>
</dbReference>
<dbReference type="PANTHER" id="PTHR45663">
    <property type="entry name" value="GEO12009P1"/>
    <property type="match status" value="1"/>
</dbReference>
<organism evidence="2">
    <name type="scientific">Hemiselmis andersenii</name>
    <name type="common">Cryptophyte alga</name>
    <dbReference type="NCBI Taxonomy" id="464988"/>
    <lineage>
        <taxon>Eukaryota</taxon>
        <taxon>Cryptophyceae</taxon>
        <taxon>Cryptomonadales</taxon>
        <taxon>Hemiselmidaceae</taxon>
        <taxon>Hemiselmis</taxon>
    </lineage>
</organism>
<dbReference type="GO" id="GO:0015035">
    <property type="term" value="F:protein-disulfide reductase activity"/>
    <property type="evidence" value="ECO:0007669"/>
    <property type="project" value="TreeGrafter"/>
</dbReference>
<dbReference type="AlphaFoldDB" id="A0A7S1DJY6"/>
<dbReference type="PANTHER" id="PTHR45663:SF11">
    <property type="entry name" value="GEO12009P1"/>
    <property type="match status" value="1"/>
</dbReference>
<reference evidence="2" key="1">
    <citation type="submission" date="2021-01" db="EMBL/GenBank/DDBJ databases">
        <authorList>
            <person name="Corre E."/>
            <person name="Pelletier E."/>
            <person name="Niang G."/>
            <person name="Scheremetjew M."/>
            <person name="Finn R."/>
            <person name="Kale V."/>
            <person name="Holt S."/>
            <person name="Cochrane G."/>
            <person name="Meng A."/>
            <person name="Brown T."/>
            <person name="Cohen L."/>
        </authorList>
    </citation>
    <scope>NUCLEOTIDE SEQUENCE</scope>
    <source>
        <strain evidence="2">CCMP644</strain>
    </source>
</reference>